<dbReference type="OrthoDB" id="6214403at2"/>
<protein>
    <submittedName>
        <fullName evidence="3">Putative tricarboxylic transport membrane protein</fullName>
    </submittedName>
</protein>
<dbReference type="GeneID" id="35872504"/>
<keyword evidence="1" id="KW-0812">Transmembrane</keyword>
<keyword evidence="1" id="KW-0472">Membrane</keyword>
<dbReference type="Proteomes" id="UP000182692">
    <property type="component" value="Unassembled WGS sequence"/>
</dbReference>
<sequence length="157" mass="17476">MVVTKDHIGGLVFLCLSVAYGFYAREIPMFPGDEYEPFNAQTLPIFLSWLGGILGFLMLVTARRDVASKLSVAGLDFLLVAKLLVLIMIFAFALEWVGFMLSTILFLVGGYWILGERRPKMLFIASVPFAVGIWFILAKLLDIYLAPGRFFTQVLGG</sequence>
<dbReference type="InterPro" id="IPR009936">
    <property type="entry name" value="DUF1468"/>
</dbReference>
<feature type="transmembrane region" description="Helical" evidence="1">
    <location>
        <begin position="121"/>
        <end position="141"/>
    </location>
</feature>
<dbReference type="STRING" id="1121869.SAMN03084138_00860"/>
<reference evidence="3 4" key="1">
    <citation type="submission" date="2016-10" db="EMBL/GenBank/DDBJ databases">
        <authorList>
            <person name="de Groot N.N."/>
        </authorList>
    </citation>
    <scope>NUCLEOTIDE SEQUENCE [LARGE SCALE GENOMIC DNA]</scope>
    <source>
        <strain evidence="3 4">DSM 15893</strain>
    </source>
</reference>
<feature type="domain" description="DUF1468" evidence="2">
    <location>
        <begin position="8"/>
        <end position="145"/>
    </location>
</feature>
<feature type="transmembrane region" description="Helical" evidence="1">
    <location>
        <begin position="72"/>
        <end position="90"/>
    </location>
</feature>
<dbReference type="AlphaFoldDB" id="A0A1I5L8A8"/>
<feature type="transmembrane region" description="Helical" evidence="1">
    <location>
        <begin position="40"/>
        <end position="60"/>
    </location>
</feature>
<evidence type="ECO:0000259" key="2">
    <source>
        <dbReference type="Pfam" id="PF07331"/>
    </source>
</evidence>
<evidence type="ECO:0000256" key="1">
    <source>
        <dbReference type="SAM" id="Phobius"/>
    </source>
</evidence>
<accession>A0A1I5L8A8</accession>
<organism evidence="3 4">
    <name type="scientific">Enterovibrio norvegicus DSM 15893</name>
    <dbReference type="NCBI Taxonomy" id="1121869"/>
    <lineage>
        <taxon>Bacteria</taxon>
        <taxon>Pseudomonadati</taxon>
        <taxon>Pseudomonadota</taxon>
        <taxon>Gammaproteobacteria</taxon>
        <taxon>Vibrionales</taxon>
        <taxon>Vibrionaceae</taxon>
        <taxon>Enterovibrio</taxon>
    </lineage>
</organism>
<gene>
    <name evidence="3" type="ORF">SAMN03084138_00860</name>
</gene>
<proteinExistence type="predicted"/>
<evidence type="ECO:0000313" key="4">
    <source>
        <dbReference type="Proteomes" id="UP000182692"/>
    </source>
</evidence>
<dbReference type="RefSeq" id="WP_017013715.1">
    <property type="nucleotide sequence ID" value="NZ_FOWR01000005.1"/>
</dbReference>
<dbReference type="Pfam" id="PF07331">
    <property type="entry name" value="TctB"/>
    <property type="match status" value="1"/>
</dbReference>
<dbReference type="EMBL" id="FOWR01000005">
    <property type="protein sequence ID" value="SFO93448.1"/>
    <property type="molecule type" value="Genomic_DNA"/>
</dbReference>
<name>A0A1I5L8A8_9GAMM</name>
<evidence type="ECO:0000313" key="3">
    <source>
        <dbReference type="EMBL" id="SFO93448.1"/>
    </source>
</evidence>
<keyword evidence="1" id="KW-1133">Transmembrane helix</keyword>
<feature type="transmembrane region" description="Helical" evidence="1">
    <location>
        <begin position="96"/>
        <end position="114"/>
    </location>
</feature>